<sequence length="84" mass="9438">MKHAGKHRRTKQLRIKDLKIREYVAENGMVVKPVASKENVADMLTKPLPVETFRRHRAQLGVRASGSAAMSGADESSWHEKNAE</sequence>
<evidence type="ECO:0000256" key="1">
    <source>
        <dbReference type="SAM" id="MobiDB-lite"/>
    </source>
</evidence>
<organism evidence="3 5">
    <name type="scientific">Phytophthora fragariae</name>
    <dbReference type="NCBI Taxonomy" id="53985"/>
    <lineage>
        <taxon>Eukaryota</taxon>
        <taxon>Sar</taxon>
        <taxon>Stramenopiles</taxon>
        <taxon>Oomycota</taxon>
        <taxon>Peronosporomycetes</taxon>
        <taxon>Peronosporales</taxon>
        <taxon>Peronosporaceae</taxon>
        <taxon>Phytophthora</taxon>
    </lineage>
</organism>
<accession>A0A6A4C1G5</accession>
<dbReference type="Proteomes" id="UP000437068">
    <property type="component" value="Unassembled WGS sequence"/>
</dbReference>
<name>A0A6A4C1G5_9STRA</name>
<gene>
    <name evidence="3" type="ORF">PF001_g22695</name>
    <name evidence="2" type="ORF">PF005_g23857</name>
</gene>
<reference evidence="4 5" key="1">
    <citation type="submission" date="2018-08" db="EMBL/GenBank/DDBJ databases">
        <title>Genomic investigation of the strawberry pathogen Phytophthora fragariae indicates pathogenicity is determined by transcriptional variation in three key races.</title>
        <authorList>
            <person name="Adams T.M."/>
            <person name="Armitage A.D."/>
            <person name="Sobczyk M.K."/>
            <person name="Bates H.J."/>
            <person name="Dunwell J.M."/>
            <person name="Nellist C.F."/>
            <person name="Harrison R.J."/>
        </authorList>
    </citation>
    <scope>NUCLEOTIDE SEQUENCE [LARGE SCALE GENOMIC DNA]</scope>
    <source>
        <strain evidence="3 5">A4</strain>
        <strain evidence="2 4">NOV-27</strain>
    </source>
</reference>
<dbReference type="AlphaFoldDB" id="A0A6A4C1G5"/>
<feature type="region of interest" description="Disordered" evidence="1">
    <location>
        <begin position="62"/>
        <end position="84"/>
    </location>
</feature>
<evidence type="ECO:0000313" key="5">
    <source>
        <dbReference type="Proteomes" id="UP000437068"/>
    </source>
</evidence>
<dbReference type="Proteomes" id="UP000433483">
    <property type="component" value="Unassembled WGS sequence"/>
</dbReference>
<evidence type="ECO:0000313" key="3">
    <source>
        <dbReference type="EMBL" id="KAE9283772.1"/>
    </source>
</evidence>
<dbReference type="OrthoDB" id="93076at2759"/>
<evidence type="ECO:0000313" key="2">
    <source>
        <dbReference type="EMBL" id="KAE9178982.1"/>
    </source>
</evidence>
<dbReference type="EMBL" id="QXGB01002333">
    <property type="protein sequence ID" value="KAE9178982.1"/>
    <property type="molecule type" value="Genomic_DNA"/>
</dbReference>
<dbReference type="EMBL" id="QXGE01002220">
    <property type="protein sequence ID" value="KAE9283772.1"/>
    <property type="molecule type" value="Genomic_DNA"/>
</dbReference>
<proteinExistence type="predicted"/>
<evidence type="ECO:0000313" key="4">
    <source>
        <dbReference type="Proteomes" id="UP000433483"/>
    </source>
</evidence>
<keyword evidence="4" id="KW-1185">Reference proteome</keyword>
<protein>
    <submittedName>
        <fullName evidence="3">Uncharacterized protein</fullName>
    </submittedName>
</protein>
<comment type="caution">
    <text evidence="3">The sequence shown here is derived from an EMBL/GenBank/DDBJ whole genome shotgun (WGS) entry which is preliminary data.</text>
</comment>